<protein>
    <submittedName>
        <fullName evidence="10">ABC transporter substrate-binding protein</fullName>
    </submittedName>
</protein>
<evidence type="ECO:0000256" key="7">
    <source>
        <dbReference type="ARBA" id="ARBA00022729"/>
    </source>
</evidence>
<dbReference type="PANTHER" id="PTHR30024:SF47">
    <property type="entry name" value="TAURINE-BINDING PERIPLASMIC PROTEIN"/>
    <property type="match status" value="1"/>
</dbReference>
<keyword evidence="11" id="KW-1185">Reference proteome</keyword>
<evidence type="ECO:0000313" key="11">
    <source>
        <dbReference type="Proteomes" id="UP001167160"/>
    </source>
</evidence>
<evidence type="ECO:0000256" key="6">
    <source>
        <dbReference type="ARBA" id="ARBA00022519"/>
    </source>
</evidence>
<evidence type="ECO:0000256" key="4">
    <source>
        <dbReference type="ARBA" id="ARBA00022448"/>
    </source>
</evidence>
<evidence type="ECO:0000256" key="9">
    <source>
        <dbReference type="SAM" id="MobiDB-lite"/>
    </source>
</evidence>
<keyword evidence="7" id="KW-0732">Signal</keyword>
<keyword evidence="8" id="KW-0472">Membrane</keyword>
<evidence type="ECO:0000256" key="5">
    <source>
        <dbReference type="ARBA" id="ARBA00022475"/>
    </source>
</evidence>
<evidence type="ECO:0000256" key="1">
    <source>
        <dbReference type="ARBA" id="ARBA00004418"/>
    </source>
</evidence>
<keyword evidence="6" id="KW-0997">Cell inner membrane</keyword>
<comment type="subcellular location">
    <subcellularLocation>
        <location evidence="2">Cell inner membrane</location>
    </subcellularLocation>
    <subcellularLocation>
        <location evidence="1">Periplasm</location>
    </subcellularLocation>
</comment>
<dbReference type="InterPro" id="IPR010067">
    <property type="entry name" value="ABC_SsuA_sub-bd"/>
</dbReference>
<sequence>MPLLITALGACGYGSRAAQTDVTPVEAKGAKLSADDVRIGYFANTTHATALAGMETGIVQRELGGTAVKPQVFNAGPSAVEALNSDAVDMAWLGPSPAVNGWARSGGKALRIVSGSASGGASLVVNPKRIKNVGDLKGRTIATPQLGNTQDVALLDYLAGKGYRVDARTGEGDVTVARTENKVTPAAFEQGSIDGAWVPEPTASQLVARGGRVLVDERTQWKDGRFVNTNLVVSPTFLKAHPDVVEAVLRGSVKTNAWIGKHPDEAKRAVNAQLEKLVGKPLPTKVLDRAFRSTEVTDDPLAATLRTQAAHAARVGLLDKPDLRGIYDLRLLNKVLQDAGRPPADDAGLGASWATGPARPHESRAPRR</sequence>
<accession>A0ABT0X5G8</accession>
<evidence type="ECO:0000256" key="8">
    <source>
        <dbReference type="ARBA" id="ARBA00023136"/>
    </source>
</evidence>
<dbReference type="EMBL" id="JAMQGM010000014">
    <property type="protein sequence ID" value="MCM2576902.1"/>
    <property type="molecule type" value="Genomic_DNA"/>
</dbReference>
<evidence type="ECO:0000313" key="10">
    <source>
        <dbReference type="EMBL" id="MCM2576902.1"/>
    </source>
</evidence>
<dbReference type="Proteomes" id="UP001167160">
    <property type="component" value="Unassembled WGS sequence"/>
</dbReference>
<dbReference type="InterPro" id="IPR044527">
    <property type="entry name" value="NrtA/CpmA_ABC-bd_dom"/>
</dbReference>
<proteinExistence type="inferred from homology"/>
<evidence type="ECO:0000256" key="2">
    <source>
        <dbReference type="ARBA" id="ARBA00004533"/>
    </source>
</evidence>
<comment type="similarity">
    <text evidence="3">Belongs to the bacterial solute-binding protein SsuA/TauA family.</text>
</comment>
<gene>
    <name evidence="10" type="ORF">M1E25_05945</name>
</gene>
<dbReference type="Pfam" id="PF13379">
    <property type="entry name" value="NMT1_2"/>
    <property type="match status" value="1"/>
</dbReference>
<feature type="compositionally biased region" description="Basic and acidic residues" evidence="9">
    <location>
        <begin position="359"/>
        <end position="368"/>
    </location>
</feature>
<dbReference type="CDD" id="cd13553">
    <property type="entry name" value="PBP2_NrtA_CpmA_like"/>
    <property type="match status" value="1"/>
</dbReference>
<dbReference type="NCBIfam" id="TIGR01728">
    <property type="entry name" value="SsuA_fam"/>
    <property type="match status" value="1"/>
</dbReference>
<comment type="caution">
    <text evidence="10">The sequence shown here is derived from an EMBL/GenBank/DDBJ whole genome shotgun (WGS) entry which is preliminary data.</text>
</comment>
<dbReference type="Gene3D" id="3.40.190.10">
    <property type="entry name" value="Periplasmic binding protein-like II"/>
    <property type="match status" value="2"/>
</dbReference>
<dbReference type="PANTHER" id="PTHR30024">
    <property type="entry name" value="ALIPHATIC SULFONATES-BINDING PROTEIN-RELATED"/>
    <property type="match status" value="1"/>
</dbReference>
<keyword evidence="5" id="KW-1003">Cell membrane</keyword>
<evidence type="ECO:0000256" key="3">
    <source>
        <dbReference type="ARBA" id="ARBA00010742"/>
    </source>
</evidence>
<keyword evidence="4" id="KW-0813">Transport</keyword>
<dbReference type="SUPFAM" id="SSF53850">
    <property type="entry name" value="Periplasmic binding protein-like II"/>
    <property type="match status" value="1"/>
</dbReference>
<name>A0ABT0X5G8_9ACTN</name>
<organism evidence="10 11">
    <name type="scientific">Streptomyces meridianus</name>
    <dbReference type="NCBI Taxonomy" id="2938945"/>
    <lineage>
        <taxon>Bacteria</taxon>
        <taxon>Bacillati</taxon>
        <taxon>Actinomycetota</taxon>
        <taxon>Actinomycetes</taxon>
        <taxon>Kitasatosporales</taxon>
        <taxon>Streptomycetaceae</taxon>
        <taxon>Streptomyces</taxon>
    </lineage>
</organism>
<feature type="region of interest" description="Disordered" evidence="9">
    <location>
        <begin position="340"/>
        <end position="368"/>
    </location>
</feature>
<reference evidence="10" key="1">
    <citation type="journal article" date="2023" name="Int. J. Syst. Evol. Microbiol.">
        <title>Streptomyces meridianus sp. nov. isolated from brackish water of the Tagus estuary in Alcochete, Portugal.</title>
        <authorList>
            <person name="Santos J.D.N."/>
            <person name="Klimek D."/>
            <person name="Calusinska M."/>
            <person name="Lobo Da Cunha A."/>
            <person name="Catita J."/>
            <person name="Goncalves H."/>
            <person name="Gonzalez I."/>
            <person name="Reyes F."/>
            <person name="Lage O.M."/>
        </authorList>
    </citation>
    <scope>NUCLEOTIDE SEQUENCE</scope>
    <source>
        <strain evidence="10">MTZ3.1</strain>
    </source>
</reference>